<dbReference type="PROSITE" id="PS51029">
    <property type="entry name" value="MADF"/>
    <property type="match status" value="1"/>
</dbReference>
<dbReference type="AlphaFoldDB" id="A0A8J2NW78"/>
<dbReference type="InterPro" id="IPR006578">
    <property type="entry name" value="MADF-dom"/>
</dbReference>
<sequence>MVEARGYLYDLFHEMYSNRDLRKTAWMEIGNAMRITEKQDQVKYAYLRDQYTKRKHEVVSSGSGRKRKTKDYGIEKEFLRRMSFLSGFVKTKRK</sequence>
<dbReference type="Proteomes" id="UP000708208">
    <property type="component" value="Unassembled WGS sequence"/>
</dbReference>
<evidence type="ECO:0000313" key="2">
    <source>
        <dbReference type="EMBL" id="CAG7716914.1"/>
    </source>
</evidence>
<feature type="domain" description="MADF" evidence="1">
    <location>
        <begin position="1"/>
        <end position="90"/>
    </location>
</feature>
<dbReference type="EMBL" id="CAJVCH010042065">
    <property type="protein sequence ID" value="CAG7716914.1"/>
    <property type="molecule type" value="Genomic_DNA"/>
</dbReference>
<evidence type="ECO:0000259" key="1">
    <source>
        <dbReference type="PROSITE" id="PS51029"/>
    </source>
</evidence>
<reference evidence="2" key="1">
    <citation type="submission" date="2021-06" db="EMBL/GenBank/DDBJ databases">
        <authorList>
            <person name="Hodson N. C."/>
            <person name="Mongue J. A."/>
            <person name="Jaron S. K."/>
        </authorList>
    </citation>
    <scope>NUCLEOTIDE SEQUENCE</scope>
</reference>
<gene>
    <name evidence="2" type="ORF">AFUS01_LOCUS6398</name>
</gene>
<protein>
    <recommendedName>
        <fullName evidence="1">MADF domain-containing protein</fullName>
    </recommendedName>
</protein>
<evidence type="ECO:0000313" key="3">
    <source>
        <dbReference type="Proteomes" id="UP000708208"/>
    </source>
</evidence>
<accession>A0A8J2NW78</accession>
<dbReference type="OrthoDB" id="7555131at2759"/>
<organism evidence="2 3">
    <name type="scientific">Allacma fusca</name>
    <dbReference type="NCBI Taxonomy" id="39272"/>
    <lineage>
        <taxon>Eukaryota</taxon>
        <taxon>Metazoa</taxon>
        <taxon>Ecdysozoa</taxon>
        <taxon>Arthropoda</taxon>
        <taxon>Hexapoda</taxon>
        <taxon>Collembola</taxon>
        <taxon>Symphypleona</taxon>
        <taxon>Sminthuridae</taxon>
        <taxon>Allacma</taxon>
    </lineage>
</organism>
<dbReference type="Pfam" id="PF10545">
    <property type="entry name" value="MADF_DNA_bdg"/>
    <property type="match status" value="1"/>
</dbReference>
<name>A0A8J2NW78_9HEXA</name>
<proteinExistence type="predicted"/>
<keyword evidence="3" id="KW-1185">Reference proteome</keyword>
<comment type="caution">
    <text evidence="2">The sequence shown here is derived from an EMBL/GenBank/DDBJ whole genome shotgun (WGS) entry which is preliminary data.</text>
</comment>